<evidence type="ECO:0000256" key="3">
    <source>
        <dbReference type="SAM" id="MobiDB-lite"/>
    </source>
</evidence>
<keyword evidence="5" id="KW-1185">Reference proteome</keyword>
<feature type="non-terminal residue" evidence="4">
    <location>
        <position position="214"/>
    </location>
</feature>
<keyword evidence="2" id="KW-0342">GTP-binding</keyword>
<dbReference type="AlphaFoldDB" id="A0A9P6RBW4"/>
<proteinExistence type="predicted"/>
<dbReference type="PROSITE" id="PS51419">
    <property type="entry name" value="RAB"/>
    <property type="match status" value="1"/>
</dbReference>
<keyword evidence="1" id="KW-0547">Nucleotide-binding</keyword>
<evidence type="ECO:0000313" key="4">
    <source>
        <dbReference type="EMBL" id="KAG0314039.1"/>
    </source>
</evidence>
<evidence type="ECO:0000256" key="2">
    <source>
        <dbReference type="ARBA" id="ARBA00023134"/>
    </source>
</evidence>
<organism evidence="4 5">
    <name type="scientific">Dissophora globulifera</name>
    <dbReference type="NCBI Taxonomy" id="979702"/>
    <lineage>
        <taxon>Eukaryota</taxon>
        <taxon>Fungi</taxon>
        <taxon>Fungi incertae sedis</taxon>
        <taxon>Mucoromycota</taxon>
        <taxon>Mortierellomycotina</taxon>
        <taxon>Mortierellomycetes</taxon>
        <taxon>Mortierellales</taxon>
        <taxon>Mortierellaceae</taxon>
        <taxon>Dissophora</taxon>
    </lineage>
</organism>
<gene>
    <name evidence="4" type="ORF">BGZ99_008399</name>
</gene>
<dbReference type="InterPro" id="IPR020849">
    <property type="entry name" value="Small_GTPase_Ras-type"/>
</dbReference>
<dbReference type="InterPro" id="IPR005225">
    <property type="entry name" value="Small_GTP-bd"/>
</dbReference>
<dbReference type="FunFam" id="3.40.50.300:FF:001423">
    <property type="entry name" value="Ras family GTPase"/>
    <property type="match status" value="1"/>
</dbReference>
<name>A0A9P6RBW4_9FUNG</name>
<dbReference type="InterPro" id="IPR001806">
    <property type="entry name" value="Small_GTPase"/>
</dbReference>
<evidence type="ECO:0000256" key="1">
    <source>
        <dbReference type="ARBA" id="ARBA00022741"/>
    </source>
</evidence>
<reference evidence="4" key="1">
    <citation type="journal article" date="2020" name="Fungal Divers.">
        <title>Resolving the Mortierellaceae phylogeny through synthesis of multi-gene phylogenetics and phylogenomics.</title>
        <authorList>
            <person name="Vandepol N."/>
            <person name="Liber J."/>
            <person name="Desiro A."/>
            <person name="Na H."/>
            <person name="Kennedy M."/>
            <person name="Barry K."/>
            <person name="Grigoriev I.V."/>
            <person name="Miller A.N."/>
            <person name="O'Donnell K."/>
            <person name="Stajich J.E."/>
            <person name="Bonito G."/>
        </authorList>
    </citation>
    <scope>NUCLEOTIDE SEQUENCE</scope>
    <source>
        <strain evidence="4">REB-010B</strain>
    </source>
</reference>
<dbReference type="SMART" id="SM00174">
    <property type="entry name" value="RHO"/>
    <property type="match status" value="1"/>
</dbReference>
<dbReference type="Pfam" id="PF00071">
    <property type="entry name" value="Ras"/>
    <property type="match status" value="1"/>
</dbReference>
<dbReference type="Proteomes" id="UP000738325">
    <property type="component" value="Unassembled WGS sequence"/>
</dbReference>
<dbReference type="InterPro" id="IPR027417">
    <property type="entry name" value="P-loop_NTPase"/>
</dbReference>
<protein>
    <submittedName>
        <fullName evidence="4">Uncharacterized protein</fullName>
    </submittedName>
</protein>
<dbReference type="SMART" id="SM00173">
    <property type="entry name" value="RAS"/>
    <property type="match status" value="1"/>
</dbReference>
<dbReference type="SUPFAM" id="SSF52540">
    <property type="entry name" value="P-loop containing nucleoside triphosphate hydrolases"/>
    <property type="match status" value="1"/>
</dbReference>
<feature type="compositionally biased region" description="Polar residues" evidence="3">
    <location>
        <begin position="184"/>
        <end position="202"/>
    </location>
</feature>
<dbReference type="GO" id="GO:0016020">
    <property type="term" value="C:membrane"/>
    <property type="evidence" value="ECO:0007669"/>
    <property type="project" value="InterPro"/>
</dbReference>
<dbReference type="CDD" id="cd00876">
    <property type="entry name" value="Ras"/>
    <property type="match status" value="1"/>
</dbReference>
<dbReference type="PANTHER" id="PTHR24070">
    <property type="entry name" value="RAS, DI-RAS, AND RHEB FAMILY MEMBERS OF SMALL GTPASE SUPERFAMILY"/>
    <property type="match status" value="1"/>
</dbReference>
<dbReference type="SMART" id="SM00175">
    <property type="entry name" value="RAB"/>
    <property type="match status" value="1"/>
</dbReference>
<accession>A0A9P6RBW4</accession>
<dbReference type="OrthoDB" id="5976022at2759"/>
<dbReference type="NCBIfam" id="TIGR00231">
    <property type="entry name" value="small_GTP"/>
    <property type="match status" value="1"/>
</dbReference>
<comment type="caution">
    <text evidence="4">The sequence shown here is derived from an EMBL/GenBank/DDBJ whole genome shotgun (WGS) entry which is preliminary data.</text>
</comment>
<dbReference type="GO" id="GO:0003924">
    <property type="term" value="F:GTPase activity"/>
    <property type="evidence" value="ECO:0007669"/>
    <property type="project" value="InterPro"/>
</dbReference>
<dbReference type="PROSITE" id="PS51421">
    <property type="entry name" value="RAS"/>
    <property type="match status" value="1"/>
</dbReference>
<evidence type="ECO:0000313" key="5">
    <source>
        <dbReference type="Proteomes" id="UP000738325"/>
    </source>
</evidence>
<dbReference type="GO" id="GO:0005525">
    <property type="term" value="F:GTP binding"/>
    <property type="evidence" value="ECO:0007669"/>
    <property type="project" value="UniProtKB-KW"/>
</dbReference>
<dbReference type="PRINTS" id="PR00449">
    <property type="entry name" value="RASTRNSFRMNG"/>
</dbReference>
<dbReference type="GO" id="GO:0007165">
    <property type="term" value="P:signal transduction"/>
    <property type="evidence" value="ECO:0007669"/>
    <property type="project" value="InterPro"/>
</dbReference>
<sequence length="214" mass="23916">MPCKLSIVVVGDGAVGKSALTLRFLRDQFHDEYDPTIEDSYCKHIEVDGQDYTLDINDTAGQHEYRGHWNDQCLRSGDGFICVYSVASKGSFNELVGFRDQICRAKDSSQVPMIMVGNKWDLAEQGERDVPTEVGAHFAEQSNALFVEASAKTGLNINEMFIALVREIVRSKQQYRQDVPDSASYISEKSRSASTRGYSRNATPPFRNNADSDD</sequence>
<feature type="region of interest" description="Disordered" evidence="3">
    <location>
        <begin position="177"/>
        <end position="214"/>
    </location>
</feature>
<dbReference type="Gene3D" id="3.40.50.300">
    <property type="entry name" value="P-loop containing nucleotide triphosphate hydrolases"/>
    <property type="match status" value="1"/>
</dbReference>
<dbReference type="EMBL" id="JAAAIP010000649">
    <property type="protein sequence ID" value="KAG0314039.1"/>
    <property type="molecule type" value="Genomic_DNA"/>
</dbReference>